<dbReference type="Pfam" id="PF00913">
    <property type="entry name" value="Trypan_glycop"/>
    <property type="match status" value="1"/>
</dbReference>
<feature type="compositionally biased region" description="Basic and acidic residues" evidence="7">
    <location>
        <begin position="412"/>
        <end position="433"/>
    </location>
</feature>
<comment type="subcellular location">
    <subcellularLocation>
        <location evidence="1">Cell membrane</location>
        <topology evidence="1">Lipid-anchor</topology>
        <topology evidence="1">GPI-anchor</topology>
    </subcellularLocation>
</comment>
<evidence type="ECO:0000313" key="10">
    <source>
        <dbReference type="EMBL" id="AGH60250.1"/>
    </source>
</evidence>
<evidence type="ECO:0000256" key="4">
    <source>
        <dbReference type="ARBA" id="ARBA00023136"/>
    </source>
</evidence>
<reference evidence="10" key="2">
    <citation type="journal article" date="2014" name="Mol. Biochem. Parasitol.">
        <title>Capturing the variant surface glycoprotein repertoire (the VSGnome) of Trypanosoma brucei Lister 427.</title>
        <authorList>
            <person name="Cross G.A."/>
            <person name="Kim H.S."/>
            <person name="Wickstead B."/>
        </authorList>
    </citation>
    <scope>NUCLEOTIDE SEQUENCE</scope>
    <source>
        <strain evidence="10">Lister 427</strain>
    </source>
</reference>
<feature type="signal peptide" evidence="8">
    <location>
        <begin position="1"/>
        <end position="20"/>
    </location>
</feature>
<reference evidence="11" key="3">
    <citation type="submission" date="2016-08" db="EMBL/GenBank/DDBJ databases">
        <title>VSG repertoire of Trypanosoma brucei EATRO 1125.</title>
        <authorList>
            <person name="Cross G.A."/>
        </authorList>
    </citation>
    <scope>NUCLEOTIDE SEQUENCE</scope>
    <source>
        <strain evidence="11">EATRO 1125</strain>
    </source>
</reference>
<evidence type="ECO:0000256" key="5">
    <source>
        <dbReference type="ARBA" id="ARBA00023180"/>
    </source>
</evidence>
<evidence type="ECO:0000259" key="9">
    <source>
        <dbReference type="Pfam" id="PF00913"/>
    </source>
</evidence>
<keyword evidence="2" id="KW-1003">Cell membrane</keyword>
<evidence type="ECO:0000256" key="3">
    <source>
        <dbReference type="ARBA" id="ARBA00022622"/>
    </source>
</evidence>
<evidence type="ECO:0000256" key="6">
    <source>
        <dbReference type="ARBA" id="ARBA00023288"/>
    </source>
</evidence>
<evidence type="ECO:0000313" key="11">
    <source>
        <dbReference type="EMBL" id="APD73669.1"/>
    </source>
</evidence>
<keyword evidence="5" id="KW-0325">Glycoprotein</keyword>
<feature type="compositionally biased region" description="Polar residues" evidence="7">
    <location>
        <begin position="402"/>
        <end position="411"/>
    </location>
</feature>
<protein>
    <submittedName>
        <fullName evidence="11">Variant surface glycoprotein 1125.1472</fullName>
    </submittedName>
    <submittedName>
        <fullName evidence="10">Variant surface glycoprotein 1317</fullName>
    </submittedName>
</protein>
<dbReference type="InterPro" id="IPR001812">
    <property type="entry name" value="Trypano_VSG_A_N_dom"/>
</dbReference>
<dbReference type="GO" id="GO:0005886">
    <property type="term" value="C:plasma membrane"/>
    <property type="evidence" value="ECO:0007669"/>
    <property type="project" value="UniProtKB-SubCell"/>
</dbReference>
<dbReference type="AlphaFoldDB" id="M4TBC8"/>
<dbReference type="VEuPathDB" id="TriTrypDB:Tb427_000651000"/>
<keyword evidence="4" id="KW-0472">Membrane</keyword>
<proteinExistence type="predicted"/>
<organism evidence="10">
    <name type="scientific">Trypanosoma brucei</name>
    <dbReference type="NCBI Taxonomy" id="5691"/>
    <lineage>
        <taxon>Eukaryota</taxon>
        <taxon>Discoba</taxon>
        <taxon>Euglenozoa</taxon>
        <taxon>Kinetoplastea</taxon>
        <taxon>Metakinetoplastina</taxon>
        <taxon>Trypanosomatida</taxon>
        <taxon>Trypanosomatidae</taxon>
        <taxon>Trypanosoma</taxon>
    </lineage>
</organism>
<feature type="chain" id="PRO_5004059043" evidence="8">
    <location>
        <begin position="21"/>
        <end position="433"/>
    </location>
</feature>
<dbReference type="GO" id="GO:0098552">
    <property type="term" value="C:side of membrane"/>
    <property type="evidence" value="ECO:0007669"/>
    <property type="project" value="UniProtKB-KW"/>
</dbReference>
<keyword evidence="3" id="KW-0336">GPI-anchor</keyword>
<dbReference type="GO" id="GO:0042783">
    <property type="term" value="P:symbiont-mediated evasion of host immune response"/>
    <property type="evidence" value="ECO:0007669"/>
    <property type="project" value="InterPro"/>
</dbReference>
<dbReference type="SUPFAM" id="SSF58087">
    <property type="entry name" value="Variant surface glycoprotein (N-terminal domain)"/>
    <property type="match status" value="1"/>
</dbReference>
<feature type="domain" description="Trypanosome variant surface glycoprotein A-type N-terminal" evidence="9">
    <location>
        <begin position="34"/>
        <end position="387"/>
    </location>
</feature>
<evidence type="ECO:0000256" key="1">
    <source>
        <dbReference type="ARBA" id="ARBA00004609"/>
    </source>
</evidence>
<accession>M4TBC8</accession>
<keyword evidence="6" id="KW-0449">Lipoprotein</keyword>
<feature type="region of interest" description="Disordered" evidence="7">
    <location>
        <begin position="395"/>
        <end position="433"/>
    </location>
</feature>
<dbReference type="EMBL" id="KC612819">
    <property type="protein sequence ID" value="AGH60250.1"/>
    <property type="molecule type" value="Genomic_DNA"/>
</dbReference>
<evidence type="ECO:0000256" key="7">
    <source>
        <dbReference type="SAM" id="MobiDB-lite"/>
    </source>
</evidence>
<sequence>MYATIATTILLASIQIRVHALEKAAKDAEDEFTASSQATELAKNMEATVATATSRATEFTKAATKLRIMAASQTASMATASYTAAAEAAKTALEILTKVTEQTPKINKAASALRASANTAELLSVLKSLTLSDKPMAAANSYNTQDRRPLSFTLANDNGACMESKDKRAAAKEGPASKNAADHNRITLVTANLRTSDGDTTKDLFLCSSNSQTAFGPSQTCSGDGSHVGLKGGKVFETKLITINRKNKNAGSEYNDPATGNTIIPHVSTYKHQLAAIALGLDAARSLEAVPDPSDWLTKAGQKVDTKILANVLKGAGKLETAQEDHPSTKELANQLYGTDGKKVETALKENGPKNFKPGKAAIDDANKALDSIDDPDVLYKAETYYTIKKFVDEEEQKKKNQASPSCPTNTDKAEEPPKTADECKKAYNGETL</sequence>
<dbReference type="EMBL" id="KX699713">
    <property type="protein sequence ID" value="APD73669.1"/>
    <property type="molecule type" value="Genomic_DNA"/>
</dbReference>
<name>M4TBC8_9TRYP</name>
<evidence type="ECO:0000256" key="2">
    <source>
        <dbReference type="ARBA" id="ARBA00022475"/>
    </source>
</evidence>
<evidence type="ECO:0000256" key="8">
    <source>
        <dbReference type="SAM" id="SignalP"/>
    </source>
</evidence>
<keyword evidence="8" id="KW-0732">Signal</keyword>
<reference evidence="10" key="1">
    <citation type="submission" date="2013-02" db="EMBL/GenBank/DDBJ databases">
        <authorList>
            <person name="Cross G.A.M."/>
            <person name="Kim H.-S."/>
            <person name="Wickstead B."/>
        </authorList>
    </citation>
    <scope>NUCLEOTIDE SEQUENCE</scope>
    <source>
        <strain evidence="10">Lister 427</strain>
    </source>
</reference>